<sequence length="51" mass="5958">MLQLSRPSICCYFGSLNTTTPTLLTPRMHVVDLMGLKKYEQPFYFLWQCKG</sequence>
<organism evidence="1 2">
    <name type="scientific">Rubroshorea leprosula</name>
    <dbReference type="NCBI Taxonomy" id="152421"/>
    <lineage>
        <taxon>Eukaryota</taxon>
        <taxon>Viridiplantae</taxon>
        <taxon>Streptophyta</taxon>
        <taxon>Embryophyta</taxon>
        <taxon>Tracheophyta</taxon>
        <taxon>Spermatophyta</taxon>
        <taxon>Magnoliopsida</taxon>
        <taxon>eudicotyledons</taxon>
        <taxon>Gunneridae</taxon>
        <taxon>Pentapetalae</taxon>
        <taxon>rosids</taxon>
        <taxon>malvids</taxon>
        <taxon>Malvales</taxon>
        <taxon>Dipterocarpaceae</taxon>
        <taxon>Rubroshorea</taxon>
    </lineage>
</organism>
<keyword evidence="2" id="KW-1185">Reference proteome</keyword>
<comment type="caution">
    <text evidence="1">The sequence shown here is derived from an EMBL/GenBank/DDBJ whole genome shotgun (WGS) entry which is preliminary data.</text>
</comment>
<evidence type="ECO:0000313" key="1">
    <source>
        <dbReference type="EMBL" id="GKV09156.1"/>
    </source>
</evidence>
<reference evidence="1 2" key="1">
    <citation type="journal article" date="2021" name="Commun. Biol.">
        <title>The genome of Shorea leprosula (Dipterocarpaceae) highlights the ecological relevance of drought in aseasonal tropical rainforests.</title>
        <authorList>
            <person name="Ng K.K.S."/>
            <person name="Kobayashi M.J."/>
            <person name="Fawcett J.A."/>
            <person name="Hatakeyama M."/>
            <person name="Paape T."/>
            <person name="Ng C.H."/>
            <person name="Ang C.C."/>
            <person name="Tnah L.H."/>
            <person name="Lee C.T."/>
            <person name="Nishiyama T."/>
            <person name="Sese J."/>
            <person name="O'Brien M.J."/>
            <person name="Copetti D."/>
            <person name="Mohd Noor M.I."/>
            <person name="Ong R.C."/>
            <person name="Putra M."/>
            <person name="Sireger I.Z."/>
            <person name="Indrioko S."/>
            <person name="Kosugi Y."/>
            <person name="Izuno A."/>
            <person name="Isagi Y."/>
            <person name="Lee S.L."/>
            <person name="Shimizu K.K."/>
        </authorList>
    </citation>
    <scope>NUCLEOTIDE SEQUENCE [LARGE SCALE GENOMIC DNA]</scope>
    <source>
        <strain evidence="1">214</strain>
    </source>
</reference>
<dbReference type="Proteomes" id="UP001054252">
    <property type="component" value="Unassembled WGS sequence"/>
</dbReference>
<protein>
    <submittedName>
        <fullName evidence="1">Uncharacterized protein</fullName>
    </submittedName>
</protein>
<proteinExistence type="predicted"/>
<dbReference type="EMBL" id="BPVZ01000030">
    <property type="protein sequence ID" value="GKV09156.1"/>
    <property type="molecule type" value="Genomic_DNA"/>
</dbReference>
<accession>A0AAV5J8Y7</accession>
<dbReference type="AlphaFoldDB" id="A0AAV5J8Y7"/>
<gene>
    <name evidence="1" type="ORF">SLEP1_g20700</name>
</gene>
<evidence type="ECO:0000313" key="2">
    <source>
        <dbReference type="Proteomes" id="UP001054252"/>
    </source>
</evidence>
<name>A0AAV5J8Y7_9ROSI</name>